<feature type="domain" description="Aminoacyl-tRNA synthetase class Ia" evidence="11">
    <location>
        <begin position="51"/>
        <end position="111"/>
    </location>
</feature>
<evidence type="ECO:0000259" key="11">
    <source>
        <dbReference type="Pfam" id="PF00133"/>
    </source>
</evidence>
<sequence length="1117" mass="125811">MSQTLELAQTGKRDHLRTLEKKYQERWQADRLFEVNAPTPAELEGLSKAEVREKYPKWFGNFPYPYMNGSLHLGHAFTISKIEFTAGYQRMLGKRVLFPHGFHVTGMPIKVRKPVFKSFELALTTVVTKASSDKIIREMELFGPDFENYEKVQAELQAQAEAEEKAASVASDGAQADKSKAKKGKLAAKSTGHTYQFQIMESIGVPRSEIKKFADPFYWLDYFPPIAIADHTSLGSRIDWRRKFLTTKANPYYDAFVRWQVNKLYKMNKIKFGERYTIYSPKDGQPCMDHDRQDGEGVGPQEYTAIKAEVVEWSPAAKAEIEGKLGGRKVFFVAATLRPETMYGQTNCFVGTQIKYGVFAMNDKEAFVCTHRAARNMAFQGITSTRGAIDQLVAIDGTKLVGTKIKAPFAIHPEVYVLPMENVLPTKGTGVVTSVPSDSPDDFQTLTDLKKKPEFYKIDPSWVALDPVPVLTTPTYGDLTAPAIVKQLKIQSQKDTKQLAEAKEIAYKEGFYSGTMLVGQFKGESVQEAKPKVRESMIEAGLAFAYAEPEGLVISRSADECVVALMDQWYLDYGEPSWRAEVERHLASMELYGTETRNAFEKTLAWLNKWACARTYGLGSDLPWDPQFLVESLSDSTIYMAYYTVAQLLHESSIDGSNPGPLGITPDQMTDEVWEYVLAGGPWPDAAPLPKEKADALKHEFEYFYPFDIRSSGKDLINNHLTFALYNHIAIFPEDKWPISMRTNGHLLLNGAKMSKSTGNSLTLRDAVDKFGADATRLALADAGDGIEDANFDEKNANANILRVHTLLGWCEDVLKDQSSMRTGPKDSYHDKVFENEVNDLINITKSHYDALNFKDALKYGFYELQSARDWYREVTSNIGMHADLVTYWIRSAALLAAPIAPHFAEHIWTTLLKEPQSIQLARWPTPSQSVDATIIEAGQYMRGTIKMIRDAEIALLKMLNKSKGKGKKDGDAPFDPKKPKAVRIYVATKFPEWQDTCVQIVKESYDAETDKVDDVKVRALLAEKGLIKDKYAMPFIQMFKKRMAQFGAQTAFRRALPFSERDVLQEILPYLKKSLNLEDAEVMLADEARAKDEPGYTKSIIDSSEPGNPAFEYRNV</sequence>
<evidence type="ECO:0000256" key="8">
    <source>
        <dbReference type="ARBA" id="ARBA00030520"/>
    </source>
</evidence>
<dbReference type="GO" id="GO:0004823">
    <property type="term" value="F:leucine-tRNA ligase activity"/>
    <property type="evidence" value="ECO:0007669"/>
    <property type="project" value="UniProtKB-EC"/>
</dbReference>
<keyword evidence="15" id="KW-1185">Reference proteome</keyword>
<evidence type="ECO:0000256" key="3">
    <source>
        <dbReference type="ARBA" id="ARBA00022598"/>
    </source>
</evidence>
<dbReference type="InterPro" id="IPR013155">
    <property type="entry name" value="M/V/L/I-tRNA-synth_anticd-bd"/>
</dbReference>
<organism evidence="14 15">
    <name type="scientific">Paramarasmius palmivorus</name>
    <dbReference type="NCBI Taxonomy" id="297713"/>
    <lineage>
        <taxon>Eukaryota</taxon>
        <taxon>Fungi</taxon>
        <taxon>Dikarya</taxon>
        <taxon>Basidiomycota</taxon>
        <taxon>Agaricomycotina</taxon>
        <taxon>Agaricomycetes</taxon>
        <taxon>Agaricomycetidae</taxon>
        <taxon>Agaricales</taxon>
        <taxon>Marasmiineae</taxon>
        <taxon>Marasmiaceae</taxon>
        <taxon>Paramarasmius</taxon>
    </lineage>
</organism>
<reference evidence="14 15" key="1">
    <citation type="submission" date="2024-01" db="EMBL/GenBank/DDBJ databases">
        <title>A draft genome for a cacao thread blight-causing isolate of Paramarasmius palmivorus.</title>
        <authorList>
            <person name="Baruah I.K."/>
            <person name="Bukari Y."/>
            <person name="Amoako-Attah I."/>
            <person name="Meinhardt L.W."/>
            <person name="Bailey B.A."/>
            <person name="Cohen S.P."/>
        </authorList>
    </citation>
    <scope>NUCLEOTIDE SEQUENCE [LARGE SCALE GENOMIC DNA]</scope>
    <source>
        <strain evidence="14 15">GH-12</strain>
    </source>
</reference>
<evidence type="ECO:0000259" key="12">
    <source>
        <dbReference type="Pfam" id="PF08264"/>
    </source>
</evidence>
<dbReference type="FunFam" id="3.90.740.10:FF:000001">
    <property type="entry name" value="Leucine--tRNA ligase, cytoplasmic"/>
    <property type="match status" value="1"/>
</dbReference>
<dbReference type="Gene3D" id="3.40.50.620">
    <property type="entry name" value="HUPs"/>
    <property type="match status" value="2"/>
</dbReference>
<dbReference type="AlphaFoldDB" id="A0AAW0CA61"/>
<evidence type="ECO:0000256" key="6">
    <source>
        <dbReference type="ARBA" id="ARBA00022917"/>
    </source>
</evidence>
<dbReference type="InterPro" id="IPR009080">
    <property type="entry name" value="tRNAsynth_Ia_anticodon-bd"/>
</dbReference>
<dbReference type="Pfam" id="PF24810">
    <property type="entry name" value="RBD_LARS1"/>
    <property type="match status" value="1"/>
</dbReference>
<feature type="region of interest" description="Disordered" evidence="10">
    <location>
        <begin position="1098"/>
        <end position="1117"/>
    </location>
</feature>
<evidence type="ECO:0000256" key="7">
    <source>
        <dbReference type="ARBA" id="ARBA00023146"/>
    </source>
</evidence>
<dbReference type="Proteomes" id="UP001383192">
    <property type="component" value="Unassembled WGS sequence"/>
</dbReference>
<feature type="domain" description="Leucine--tRNA ligase RagD-binding" evidence="13">
    <location>
        <begin position="987"/>
        <end position="1051"/>
    </location>
</feature>
<name>A0AAW0CA61_9AGAR</name>
<dbReference type="Pfam" id="PF08264">
    <property type="entry name" value="Anticodon_1"/>
    <property type="match status" value="1"/>
</dbReference>
<evidence type="ECO:0000313" key="15">
    <source>
        <dbReference type="Proteomes" id="UP001383192"/>
    </source>
</evidence>
<keyword evidence="3 14" id="KW-0436">Ligase</keyword>
<dbReference type="InterPro" id="IPR002300">
    <property type="entry name" value="aa-tRNA-synth_Ia"/>
</dbReference>
<dbReference type="SUPFAM" id="SSF52374">
    <property type="entry name" value="Nucleotidylyl transferase"/>
    <property type="match status" value="1"/>
</dbReference>
<keyword evidence="4" id="KW-0547">Nucleotide-binding</keyword>
<evidence type="ECO:0000256" key="4">
    <source>
        <dbReference type="ARBA" id="ARBA00022741"/>
    </source>
</evidence>
<dbReference type="PANTHER" id="PTHR45794">
    <property type="entry name" value="LEUCYL-TRNA SYNTHETASE"/>
    <property type="match status" value="1"/>
</dbReference>
<evidence type="ECO:0000256" key="1">
    <source>
        <dbReference type="ARBA" id="ARBA00005594"/>
    </source>
</evidence>
<dbReference type="SUPFAM" id="SSF47323">
    <property type="entry name" value="Anticodon-binding domain of a subclass of class I aminoacyl-tRNA synthetases"/>
    <property type="match status" value="1"/>
</dbReference>
<evidence type="ECO:0000256" key="2">
    <source>
        <dbReference type="ARBA" id="ARBA00013164"/>
    </source>
</evidence>
<dbReference type="PANTHER" id="PTHR45794:SF1">
    <property type="entry name" value="LEUCINE--TRNA LIGASE, CYTOPLASMIC"/>
    <property type="match status" value="1"/>
</dbReference>
<dbReference type="EC" id="6.1.1.4" evidence="2"/>
<dbReference type="EMBL" id="JAYKXP010000053">
    <property type="protein sequence ID" value="KAK7035383.1"/>
    <property type="molecule type" value="Genomic_DNA"/>
</dbReference>
<feature type="domain" description="Methionyl/Valyl/Leucyl/Isoleucyl-tRNA synthetase anticodon-binding" evidence="12">
    <location>
        <begin position="831"/>
        <end position="952"/>
    </location>
</feature>
<dbReference type="Gene3D" id="1.10.730.10">
    <property type="entry name" value="Isoleucyl-tRNA Synthetase, Domain 1"/>
    <property type="match status" value="1"/>
</dbReference>
<keyword evidence="5" id="KW-0067">ATP-binding</keyword>
<dbReference type="SUPFAM" id="SSF50677">
    <property type="entry name" value="ValRS/IleRS/LeuRS editing domain"/>
    <property type="match status" value="1"/>
</dbReference>
<dbReference type="GO" id="GO:0002161">
    <property type="term" value="F:aminoacyl-tRNA deacylase activity"/>
    <property type="evidence" value="ECO:0007669"/>
    <property type="project" value="InterPro"/>
</dbReference>
<evidence type="ECO:0000313" key="14">
    <source>
        <dbReference type="EMBL" id="KAK7035383.1"/>
    </source>
</evidence>
<dbReference type="InterPro" id="IPR055416">
    <property type="entry name" value="RBD_LARS1"/>
</dbReference>
<evidence type="ECO:0000256" key="9">
    <source>
        <dbReference type="ARBA" id="ARBA00047469"/>
    </source>
</evidence>
<evidence type="ECO:0000256" key="5">
    <source>
        <dbReference type="ARBA" id="ARBA00022840"/>
    </source>
</evidence>
<protein>
    <recommendedName>
        <fullName evidence="2">leucine--tRNA ligase</fullName>
        <ecNumber evidence="2">6.1.1.4</ecNumber>
    </recommendedName>
    <alternativeName>
        <fullName evidence="8">Leucyl-tRNA synthetase</fullName>
    </alternativeName>
</protein>
<dbReference type="NCBIfam" id="TIGR00395">
    <property type="entry name" value="leuS_arch"/>
    <property type="match status" value="1"/>
</dbReference>
<proteinExistence type="inferred from homology"/>
<dbReference type="Gene3D" id="3.90.740.10">
    <property type="entry name" value="Valyl/Leucyl/Isoleucyl-tRNA synthetase, editing domain"/>
    <property type="match status" value="1"/>
</dbReference>
<keyword evidence="6" id="KW-0648">Protein biosynthesis</keyword>
<gene>
    <name evidence="14" type="primary">CDC60</name>
    <name evidence="14" type="ORF">VNI00_011914</name>
</gene>
<accession>A0AAW0CA61</accession>
<feature type="domain" description="Aminoacyl-tRNA synthetase class Ia" evidence="11">
    <location>
        <begin position="231"/>
        <end position="792"/>
    </location>
</feature>
<comment type="catalytic activity">
    <reaction evidence="9">
        <text>tRNA(Leu) + L-leucine + ATP = L-leucyl-tRNA(Leu) + AMP + diphosphate</text>
        <dbReference type="Rhea" id="RHEA:11688"/>
        <dbReference type="Rhea" id="RHEA-COMP:9613"/>
        <dbReference type="Rhea" id="RHEA-COMP:9622"/>
        <dbReference type="ChEBI" id="CHEBI:30616"/>
        <dbReference type="ChEBI" id="CHEBI:33019"/>
        <dbReference type="ChEBI" id="CHEBI:57427"/>
        <dbReference type="ChEBI" id="CHEBI:78442"/>
        <dbReference type="ChEBI" id="CHEBI:78494"/>
        <dbReference type="ChEBI" id="CHEBI:456215"/>
        <dbReference type="EC" id="6.1.1.4"/>
    </reaction>
</comment>
<comment type="similarity">
    <text evidence="1">Belongs to the class-I aminoacyl-tRNA synthetase family.</text>
</comment>
<comment type="caution">
    <text evidence="14">The sequence shown here is derived from an EMBL/GenBank/DDBJ whole genome shotgun (WGS) entry which is preliminary data.</text>
</comment>
<dbReference type="GO" id="GO:0005524">
    <property type="term" value="F:ATP binding"/>
    <property type="evidence" value="ECO:0007669"/>
    <property type="project" value="UniProtKB-KW"/>
</dbReference>
<dbReference type="InterPro" id="IPR009008">
    <property type="entry name" value="Val/Leu/Ile-tRNA-synth_edit"/>
</dbReference>
<evidence type="ECO:0000256" key="10">
    <source>
        <dbReference type="SAM" id="MobiDB-lite"/>
    </source>
</evidence>
<dbReference type="InterPro" id="IPR014729">
    <property type="entry name" value="Rossmann-like_a/b/a_fold"/>
</dbReference>
<evidence type="ECO:0000259" key="13">
    <source>
        <dbReference type="Pfam" id="PF24810"/>
    </source>
</evidence>
<keyword evidence="7 14" id="KW-0030">Aminoacyl-tRNA synthetase</keyword>
<dbReference type="InterPro" id="IPR004493">
    <property type="entry name" value="Leu-tRNA-synth_Ia_arc/euk"/>
</dbReference>
<dbReference type="Pfam" id="PF00133">
    <property type="entry name" value="tRNA-synt_1"/>
    <property type="match status" value="2"/>
</dbReference>
<dbReference type="GO" id="GO:0006429">
    <property type="term" value="P:leucyl-tRNA aminoacylation"/>
    <property type="evidence" value="ECO:0007669"/>
    <property type="project" value="InterPro"/>
</dbReference>